<proteinExistence type="predicted"/>
<evidence type="ECO:0000313" key="3">
    <source>
        <dbReference type="Proteomes" id="UP000261812"/>
    </source>
</evidence>
<organism evidence="2 3">
    <name type="scientific">Thermosynechococcus sichuanensis E542</name>
    <dbReference type="NCBI Taxonomy" id="2016101"/>
    <lineage>
        <taxon>Bacteria</taxon>
        <taxon>Bacillati</taxon>
        <taxon>Cyanobacteriota</taxon>
        <taxon>Cyanophyceae</taxon>
        <taxon>Acaryochloridales</taxon>
        <taxon>Thermosynechococcaceae</taxon>
        <taxon>Thermosynechococcus</taxon>
        <taxon>Thermosynechococcus sichuanensis</taxon>
    </lineage>
</organism>
<evidence type="ECO:0000259" key="1">
    <source>
        <dbReference type="Pfam" id="PF06967"/>
    </source>
</evidence>
<gene>
    <name evidence="2" type="ORF">D3A95_10795</name>
</gene>
<reference evidence="3" key="1">
    <citation type="submission" date="2018-09" db="EMBL/GenBank/DDBJ databases">
        <title>Complete genome sequence of thermophilic cyanobacteria strain Thermosynechococcus elongatus PKUAC-SCTE542.</title>
        <authorList>
            <person name="Liang Y."/>
            <person name="Tang J."/>
            <person name="Daroch M."/>
        </authorList>
    </citation>
    <scope>NUCLEOTIDE SEQUENCE [LARGE SCALE GENOMIC DNA]</scope>
    <source>
        <strain evidence="3">E542</strain>
    </source>
</reference>
<dbReference type="KEGG" id="tsq:D3A95_10795"/>
<keyword evidence="3" id="KW-1185">Reference proteome</keyword>
<dbReference type="AlphaFoldDB" id="A0A3B7MMR8"/>
<sequence>MRNCEDSPMNQLLAQRTPTSLMTKIRQWLMTYPITTPAIAHRICRLIPAQCPFARTLSLFGWPVITIPPLCKLNPFYEEVVMLRLRALTYLSDVCQEDISQYV</sequence>
<evidence type="ECO:0000313" key="2">
    <source>
        <dbReference type="EMBL" id="AXY68386.1"/>
    </source>
</evidence>
<dbReference type="RefSeq" id="WP_181494989.1">
    <property type="nucleotide sequence ID" value="NZ_CP032152.1"/>
</dbReference>
<feature type="domain" description="Mo-dependent nitrogenase C-terminal" evidence="1">
    <location>
        <begin position="22"/>
        <end position="103"/>
    </location>
</feature>
<dbReference type="Pfam" id="PF06967">
    <property type="entry name" value="Mo-nitro_C"/>
    <property type="match status" value="1"/>
</dbReference>
<name>A0A3B7MMR8_9CYAN</name>
<dbReference type="Proteomes" id="UP000261812">
    <property type="component" value="Chromosome"/>
</dbReference>
<dbReference type="InterPro" id="IPR009717">
    <property type="entry name" value="Mo-dep_Nase_C"/>
</dbReference>
<protein>
    <submittedName>
        <fullName evidence="2">Mo-dependent nitrogenase C-terminal domain-containing protein</fullName>
    </submittedName>
</protein>
<accession>A0A3B7MMR8</accession>
<dbReference type="EMBL" id="CP032152">
    <property type="protein sequence ID" value="AXY68386.1"/>
    <property type="molecule type" value="Genomic_DNA"/>
</dbReference>